<dbReference type="RefSeq" id="WP_088438471.1">
    <property type="nucleotide sequence ID" value="NZ_NHRV01000001.1"/>
</dbReference>
<dbReference type="Proteomes" id="UP000229884">
    <property type="component" value="Unassembled WGS sequence"/>
</dbReference>
<organism evidence="2 3">
    <name type="scientific">Prevotella intermedia</name>
    <dbReference type="NCBI Taxonomy" id="28131"/>
    <lineage>
        <taxon>Bacteria</taxon>
        <taxon>Pseudomonadati</taxon>
        <taxon>Bacteroidota</taxon>
        <taxon>Bacteroidia</taxon>
        <taxon>Bacteroidales</taxon>
        <taxon>Prevotellaceae</taxon>
        <taxon>Prevotella</taxon>
    </lineage>
</organism>
<sequence length="109" mass="12523">MANTDKEVQHLLEIIPFGKKNAVHAIDIAKELGYECGGNQVETRQLIRYAIRKGHIILSTSKNGYWCSNSKQEIENCIKGLRNRAEDINKRSIELKENWNKNNSNNLIK</sequence>
<comment type="caution">
    <text evidence="2">The sequence shown here is derived from an EMBL/GenBank/DDBJ whole genome shotgun (WGS) entry which is preliminary data.</text>
</comment>
<evidence type="ECO:0000313" key="3">
    <source>
        <dbReference type="Proteomes" id="UP000229884"/>
    </source>
</evidence>
<name>A0A2M8TVS6_PREIN</name>
<reference evidence="2 3" key="1">
    <citation type="submission" date="2017-11" db="EMBL/GenBank/DDBJ databases">
        <title>Genome sequencing of Prevotella intermedia KCOM 2832.</title>
        <authorList>
            <person name="Kook J.-K."/>
            <person name="Park S.-N."/>
            <person name="Lim Y.K."/>
        </authorList>
    </citation>
    <scope>NUCLEOTIDE SEQUENCE [LARGE SCALE GENOMIC DNA]</scope>
    <source>
        <strain evidence="2 3">KCOM 2832</strain>
    </source>
</reference>
<feature type="coiled-coil region" evidence="1">
    <location>
        <begin position="71"/>
        <end position="98"/>
    </location>
</feature>
<evidence type="ECO:0000256" key="1">
    <source>
        <dbReference type="SAM" id="Coils"/>
    </source>
</evidence>
<evidence type="ECO:0000313" key="2">
    <source>
        <dbReference type="EMBL" id="PJI28035.1"/>
    </source>
</evidence>
<accession>A0A2M8TVS6</accession>
<proteinExistence type="predicted"/>
<dbReference type="AlphaFoldDB" id="A0A2M8TVS6"/>
<protein>
    <submittedName>
        <fullName evidence="2">Uncharacterized protein</fullName>
    </submittedName>
</protein>
<dbReference type="EMBL" id="PENG01000001">
    <property type="protein sequence ID" value="PJI28035.1"/>
    <property type="molecule type" value="Genomic_DNA"/>
</dbReference>
<gene>
    <name evidence="2" type="ORF">CTM58_08095</name>
</gene>
<keyword evidence="1" id="KW-0175">Coiled coil</keyword>